<name>A0A9K3ECP5_HELAN</name>
<evidence type="ECO:0000313" key="7">
    <source>
        <dbReference type="EMBL" id="KAF5770076.1"/>
    </source>
</evidence>
<keyword evidence="1" id="KW-0645">Protease</keyword>
<dbReference type="InterPro" id="IPR057670">
    <property type="entry name" value="SH3_retrovirus"/>
</dbReference>
<keyword evidence="7" id="KW-0808">Transferase</keyword>
<proteinExistence type="predicted"/>
<dbReference type="Gramene" id="mRNA:HanXRQr2_Chr14g0655441">
    <property type="protein sequence ID" value="CDS:HanXRQr2_Chr14g0655441.1"/>
    <property type="gene ID" value="HanXRQr2_Chr14g0655441"/>
</dbReference>
<dbReference type="Pfam" id="PF25597">
    <property type="entry name" value="SH3_retrovirus"/>
    <property type="match status" value="1"/>
</dbReference>
<dbReference type="InterPro" id="IPR036397">
    <property type="entry name" value="RNaseH_sf"/>
</dbReference>
<dbReference type="CDD" id="cd09272">
    <property type="entry name" value="RNase_HI_RT_Ty1"/>
    <property type="match status" value="1"/>
</dbReference>
<dbReference type="GO" id="GO:0006508">
    <property type="term" value="P:proteolysis"/>
    <property type="evidence" value="ECO:0007669"/>
    <property type="project" value="UniProtKB-KW"/>
</dbReference>
<evidence type="ECO:0000259" key="6">
    <source>
        <dbReference type="PROSITE" id="PS50994"/>
    </source>
</evidence>
<comment type="caution">
    <text evidence="7">The sequence shown here is derived from an EMBL/GenBank/DDBJ whole genome shotgun (WGS) entry which is preliminary data.</text>
</comment>
<dbReference type="PANTHER" id="PTHR42648:SF18">
    <property type="entry name" value="RETROTRANSPOSON, UNCLASSIFIED-LIKE PROTEIN"/>
    <property type="match status" value="1"/>
</dbReference>
<dbReference type="Pfam" id="PF13976">
    <property type="entry name" value="gag_pre-integrs"/>
    <property type="match status" value="1"/>
</dbReference>
<dbReference type="InterPro" id="IPR001584">
    <property type="entry name" value="Integrase_cat-core"/>
</dbReference>
<dbReference type="AlphaFoldDB" id="A0A9K3ECP5"/>
<keyword evidence="8" id="KW-1185">Reference proteome</keyword>
<evidence type="ECO:0000313" key="8">
    <source>
        <dbReference type="Proteomes" id="UP000215914"/>
    </source>
</evidence>
<dbReference type="Gene3D" id="3.30.420.10">
    <property type="entry name" value="Ribonuclease H-like superfamily/Ribonuclease H"/>
    <property type="match status" value="1"/>
</dbReference>
<dbReference type="InterPro" id="IPR039537">
    <property type="entry name" value="Retrotran_Ty1/copia-like"/>
</dbReference>
<keyword evidence="3" id="KW-0064">Aspartyl protease</keyword>
<dbReference type="EC" id="2.7.7.49" evidence="7"/>
<dbReference type="InterPro" id="IPR025724">
    <property type="entry name" value="GAG-pre-integrase_dom"/>
</dbReference>
<dbReference type="InterPro" id="IPR013103">
    <property type="entry name" value="RVT_2"/>
</dbReference>
<accession>A0A9K3ECP5</accession>
<dbReference type="InterPro" id="IPR054722">
    <property type="entry name" value="PolX-like_BBD"/>
</dbReference>
<evidence type="ECO:0000256" key="2">
    <source>
        <dbReference type="ARBA" id="ARBA00022723"/>
    </source>
</evidence>
<dbReference type="SUPFAM" id="SSF53098">
    <property type="entry name" value="Ribonuclease H-like"/>
    <property type="match status" value="1"/>
</dbReference>
<sequence>MAKDCRSAPTEQGNTATVENEEAWDVHALAAHVEEGVTAHIATTIDQRPNRLDEWIVDSGCSNHLTGDKAKLSNPVKYGGSRVVVIADNSRHSIAHIGNVNFPSEDRKRELKLSDVYHVPGVKKNLLSVPQLTSEGNYVLFGPKDVQVFKEFETPSIPILKGHKNETVYVLSAEHAYVEKTKGTQNADLWHHRLGHVGYDKLKLMMEQSLVAGLPKVEVNKSLVCAGCQYGKAQQQPFSSSDSRAESPLALVHSDVFGPSKHTSIKGMRYMVSFIDDYSRYCWVYFMKTKAEVFEKFKLFEAEAERETGHKVGCLRSDNGGEYLSYEFDNYLKQRRIRRQLTCPNTPQQNGVSERKNRHLGEVTRCLVHDKNLPSRFWAEAMRTANYVINRTPSQTLKYASPFERLFKTKPTVHYFRVFGSVCYVFVPNHLRHKMEKKAVRCVFVGYDPERKGWRCCDPNTGNIHVSRNVVFDETSSWWGADNQVVGDTKQLVEDLESSLVKWSMVEEDTENHETIEESPSDQPIQQPVQSQTSESEAGLRRSQREKRPNSKYAFMYSHVATVEDILCEPESFQEASQKQEWLDAMKTEMDALVSNQTWELVPKPHNVNLVSCKWVYKVKQKTDGTVDRFKARLVARGFSQEYGLDYEDTFSPVAKITTVRVLLALAACKGWKLWQMDVNNAFLYGELDHVIHMVQPMGFESLEHPEYVCKLKKAIYGLKQSPRAWYGKIAEFLEQNGYQLTSADSSLFVKKLGEKVVFILVYVDDLIISGDVEEEIELLKSNLSTRFKMKDLGRLKHFLGLELDYTTDGMVLHQRKYTSDLLHKFQVASCKPAKIPMDRNIKLYATEGKKLDDPTRYRKMVGSLIYLTLTRPDIAFAVGVLSRFMQDPRKPHMVALKEVLKYIKATAGKGIQFRKEVEPKLSGFCDADYAGDVNKRRSTTGYVFLFGSSPVSWCSKRQPTVSLSSTEAEYRAAAMAAQECVWLVELLKNLNQKVEYPVQLWCDNISAIKLAQNPVFHARTKHIEVHYHFIREKVLSGDISLEIVGTEEQVADSLTKSLSEVKLKQHSASMGIVEYDIERGC</sequence>
<dbReference type="GO" id="GO:0015074">
    <property type="term" value="P:DNA integration"/>
    <property type="evidence" value="ECO:0007669"/>
    <property type="project" value="InterPro"/>
</dbReference>
<dbReference type="SUPFAM" id="SSF56672">
    <property type="entry name" value="DNA/RNA polymerases"/>
    <property type="match status" value="1"/>
</dbReference>
<dbReference type="InterPro" id="IPR012337">
    <property type="entry name" value="RNaseH-like_sf"/>
</dbReference>
<dbReference type="PANTHER" id="PTHR42648">
    <property type="entry name" value="TRANSPOSASE, PUTATIVE-RELATED"/>
    <property type="match status" value="1"/>
</dbReference>
<dbReference type="InterPro" id="IPR043502">
    <property type="entry name" value="DNA/RNA_pol_sf"/>
</dbReference>
<dbReference type="EMBL" id="MNCJ02000329">
    <property type="protein sequence ID" value="KAF5770076.1"/>
    <property type="molecule type" value="Genomic_DNA"/>
</dbReference>
<dbReference type="PROSITE" id="PS50994">
    <property type="entry name" value="INTEGRASE"/>
    <property type="match status" value="1"/>
</dbReference>
<dbReference type="Pfam" id="PF07727">
    <property type="entry name" value="RVT_2"/>
    <property type="match status" value="1"/>
</dbReference>
<gene>
    <name evidence="7" type="ORF">HanXRQr2_Chr14g0655441</name>
</gene>
<evidence type="ECO:0000256" key="1">
    <source>
        <dbReference type="ARBA" id="ARBA00022670"/>
    </source>
</evidence>
<keyword evidence="2" id="KW-0479">Metal-binding</keyword>
<reference evidence="7" key="1">
    <citation type="journal article" date="2017" name="Nature">
        <title>The sunflower genome provides insights into oil metabolism, flowering and Asterid evolution.</title>
        <authorList>
            <person name="Badouin H."/>
            <person name="Gouzy J."/>
            <person name="Grassa C.J."/>
            <person name="Murat F."/>
            <person name="Staton S.E."/>
            <person name="Cottret L."/>
            <person name="Lelandais-Briere C."/>
            <person name="Owens G.L."/>
            <person name="Carrere S."/>
            <person name="Mayjonade B."/>
            <person name="Legrand L."/>
            <person name="Gill N."/>
            <person name="Kane N.C."/>
            <person name="Bowers J.E."/>
            <person name="Hubner S."/>
            <person name="Bellec A."/>
            <person name="Berard A."/>
            <person name="Berges H."/>
            <person name="Blanchet N."/>
            <person name="Boniface M.C."/>
            <person name="Brunel D."/>
            <person name="Catrice O."/>
            <person name="Chaidir N."/>
            <person name="Claudel C."/>
            <person name="Donnadieu C."/>
            <person name="Faraut T."/>
            <person name="Fievet G."/>
            <person name="Helmstetter N."/>
            <person name="King M."/>
            <person name="Knapp S.J."/>
            <person name="Lai Z."/>
            <person name="Le Paslier M.C."/>
            <person name="Lippi Y."/>
            <person name="Lorenzon L."/>
            <person name="Mandel J.R."/>
            <person name="Marage G."/>
            <person name="Marchand G."/>
            <person name="Marquand E."/>
            <person name="Bret-Mestries E."/>
            <person name="Morien E."/>
            <person name="Nambeesan S."/>
            <person name="Nguyen T."/>
            <person name="Pegot-Espagnet P."/>
            <person name="Pouilly N."/>
            <person name="Raftis F."/>
            <person name="Sallet E."/>
            <person name="Schiex T."/>
            <person name="Thomas J."/>
            <person name="Vandecasteele C."/>
            <person name="Vares D."/>
            <person name="Vear F."/>
            <person name="Vautrin S."/>
            <person name="Crespi M."/>
            <person name="Mangin B."/>
            <person name="Burke J.M."/>
            <person name="Salse J."/>
            <person name="Munos S."/>
            <person name="Vincourt P."/>
            <person name="Rieseberg L.H."/>
            <person name="Langlade N.B."/>
        </authorList>
    </citation>
    <scope>NUCLEOTIDE SEQUENCE</scope>
    <source>
        <tissue evidence="7">Leaves</tissue>
    </source>
</reference>
<dbReference type="Proteomes" id="UP000215914">
    <property type="component" value="Unassembled WGS sequence"/>
</dbReference>
<keyword evidence="4" id="KW-0378">Hydrolase</keyword>
<dbReference type="Pfam" id="PF00665">
    <property type="entry name" value="rve"/>
    <property type="match status" value="1"/>
</dbReference>
<organism evidence="7 8">
    <name type="scientific">Helianthus annuus</name>
    <name type="common">Common sunflower</name>
    <dbReference type="NCBI Taxonomy" id="4232"/>
    <lineage>
        <taxon>Eukaryota</taxon>
        <taxon>Viridiplantae</taxon>
        <taxon>Streptophyta</taxon>
        <taxon>Embryophyta</taxon>
        <taxon>Tracheophyta</taxon>
        <taxon>Spermatophyta</taxon>
        <taxon>Magnoliopsida</taxon>
        <taxon>eudicotyledons</taxon>
        <taxon>Gunneridae</taxon>
        <taxon>Pentapetalae</taxon>
        <taxon>asterids</taxon>
        <taxon>campanulids</taxon>
        <taxon>Asterales</taxon>
        <taxon>Asteraceae</taxon>
        <taxon>Asteroideae</taxon>
        <taxon>Heliantheae alliance</taxon>
        <taxon>Heliantheae</taxon>
        <taxon>Helianthus</taxon>
    </lineage>
</organism>
<dbReference type="GO" id="GO:0003676">
    <property type="term" value="F:nucleic acid binding"/>
    <property type="evidence" value="ECO:0007669"/>
    <property type="project" value="InterPro"/>
</dbReference>
<keyword evidence="7" id="KW-0695">RNA-directed DNA polymerase</keyword>
<protein>
    <submittedName>
        <fullName evidence="7">RNA-directed DNA polymerase</fullName>
        <ecNumber evidence="7">2.7.7.49</ecNumber>
    </submittedName>
</protein>
<feature type="domain" description="Integrase catalytic" evidence="6">
    <location>
        <begin position="244"/>
        <end position="410"/>
    </location>
</feature>
<reference evidence="7" key="2">
    <citation type="submission" date="2020-06" db="EMBL/GenBank/DDBJ databases">
        <title>Helianthus annuus Genome sequencing and assembly Release 2.</title>
        <authorList>
            <person name="Gouzy J."/>
            <person name="Langlade N."/>
            <person name="Munos S."/>
        </authorList>
    </citation>
    <scope>NUCLEOTIDE SEQUENCE</scope>
    <source>
        <tissue evidence="7">Leaves</tissue>
    </source>
</reference>
<evidence type="ECO:0000256" key="3">
    <source>
        <dbReference type="ARBA" id="ARBA00022750"/>
    </source>
</evidence>
<dbReference type="GO" id="GO:0003964">
    <property type="term" value="F:RNA-directed DNA polymerase activity"/>
    <property type="evidence" value="ECO:0007669"/>
    <property type="project" value="UniProtKB-KW"/>
</dbReference>
<dbReference type="Pfam" id="PF22936">
    <property type="entry name" value="Pol_BBD"/>
    <property type="match status" value="1"/>
</dbReference>
<evidence type="ECO:0000256" key="5">
    <source>
        <dbReference type="SAM" id="MobiDB-lite"/>
    </source>
</evidence>
<feature type="region of interest" description="Disordered" evidence="5">
    <location>
        <begin position="508"/>
        <end position="547"/>
    </location>
</feature>
<dbReference type="GO" id="GO:0004190">
    <property type="term" value="F:aspartic-type endopeptidase activity"/>
    <property type="evidence" value="ECO:0007669"/>
    <property type="project" value="UniProtKB-KW"/>
</dbReference>
<keyword evidence="7" id="KW-0548">Nucleotidyltransferase</keyword>
<dbReference type="GO" id="GO:0046872">
    <property type="term" value="F:metal ion binding"/>
    <property type="evidence" value="ECO:0007669"/>
    <property type="project" value="UniProtKB-KW"/>
</dbReference>
<evidence type="ECO:0000256" key="4">
    <source>
        <dbReference type="ARBA" id="ARBA00022801"/>
    </source>
</evidence>
<feature type="compositionally biased region" description="Polar residues" evidence="5">
    <location>
        <begin position="521"/>
        <end position="536"/>
    </location>
</feature>